<name>A0A327RJ36_9FLAO</name>
<comment type="caution">
    <text evidence="2">The sequence shown here is derived from an EMBL/GenBank/DDBJ whole genome shotgun (WGS) entry which is preliminary data.</text>
</comment>
<dbReference type="RefSeq" id="WP_211305919.1">
    <property type="nucleotide sequence ID" value="NZ_QLLO01000003.1"/>
</dbReference>
<reference evidence="2 3" key="1">
    <citation type="submission" date="2018-06" db="EMBL/GenBank/DDBJ databases">
        <title>Genomic Encyclopedia of Archaeal and Bacterial Type Strains, Phase II (KMG-II): from individual species to whole genera.</title>
        <authorList>
            <person name="Goeker M."/>
        </authorList>
    </citation>
    <scope>NUCLEOTIDE SEQUENCE [LARGE SCALE GENOMIC DNA]</scope>
    <source>
        <strain evidence="2 3">DSM 24464</strain>
    </source>
</reference>
<evidence type="ECO:0000313" key="3">
    <source>
        <dbReference type="Proteomes" id="UP000248703"/>
    </source>
</evidence>
<accession>A0A327RJ36</accession>
<dbReference type="AlphaFoldDB" id="A0A327RJ36"/>
<dbReference type="InterPro" id="IPR021655">
    <property type="entry name" value="Put_metal-bd"/>
</dbReference>
<evidence type="ECO:0000256" key="1">
    <source>
        <dbReference type="SAM" id="SignalP"/>
    </source>
</evidence>
<organism evidence="2 3">
    <name type="scientific">Olleya aquimaris</name>
    <dbReference type="NCBI Taxonomy" id="639310"/>
    <lineage>
        <taxon>Bacteria</taxon>
        <taxon>Pseudomonadati</taxon>
        <taxon>Bacteroidota</taxon>
        <taxon>Flavobacteriia</taxon>
        <taxon>Flavobacteriales</taxon>
        <taxon>Flavobacteriaceae</taxon>
    </lineage>
</organism>
<feature type="chain" id="PRO_5016400862" evidence="1">
    <location>
        <begin position="25"/>
        <end position="362"/>
    </location>
</feature>
<proteinExistence type="predicted"/>
<evidence type="ECO:0000313" key="2">
    <source>
        <dbReference type="EMBL" id="RAJ16145.1"/>
    </source>
</evidence>
<feature type="non-terminal residue" evidence="2">
    <location>
        <position position="362"/>
    </location>
</feature>
<dbReference type="Proteomes" id="UP000248703">
    <property type="component" value="Unassembled WGS sequence"/>
</dbReference>
<keyword evidence="1" id="KW-0732">Signal</keyword>
<protein>
    <submittedName>
        <fullName evidence="2">Putative metal-binding protein</fullName>
    </submittedName>
</protein>
<dbReference type="EMBL" id="QLLO01000003">
    <property type="protein sequence ID" value="RAJ16145.1"/>
    <property type="molecule type" value="Genomic_DNA"/>
</dbReference>
<feature type="signal peptide" evidence="1">
    <location>
        <begin position="1"/>
        <end position="24"/>
    </location>
</feature>
<gene>
    <name evidence="2" type="ORF">LY08_01000</name>
</gene>
<keyword evidence="3" id="KW-1185">Reference proteome</keyword>
<sequence>MKKSTIFQVFVVAFCCLMSTKIQAQNSGIFSSYVIVDEDNTGNSFYKLLNNSDSSTPNFQNKLFLIFSNSESLVLKGFENKTFQTNGDEVQDVKLHYRVYLQDDPSPPAFNEISLNVNGPNDSYIGGNDTLWLINNQNIDIIQGLPNGFYIFEVFSSAYITYPGGSYTYYVSNFGNNFKANIRVERGMTWYADTDGDGYGDPNNTTFSVNQPNGYVLDNTDCDDTNANVNPGAVELPCDGIDNNCNGGIDENRKDADGDGYDECVDCDDFNAAINPGAIELPCDNIDNNCDGNIDETRVDADGDGFDECVDCNDNDATINPGAIDIPCDGIDNNCDGNIDETVVDADGDGVTQCFDCDDTNS</sequence>
<dbReference type="Pfam" id="PF11617">
    <property type="entry name" value="Cu-binding_MopE"/>
    <property type="match status" value="3"/>
</dbReference>